<gene>
    <name evidence="1" type="ORF">CALMAC_LOCUS13394</name>
</gene>
<proteinExistence type="predicted"/>
<keyword evidence="2" id="KW-1185">Reference proteome</keyword>
<dbReference type="Proteomes" id="UP000410492">
    <property type="component" value="Unassembled WGS sequence"/>
</dbReference>
<dbReference type="EMBL" id="CAACVG010009597">
    <property type="protein sequence ID" value="VEN53668.1"/>
    <property type="molecule type" value="Genomic_DNA"/>
</dbReference>
<evidence type="ECO:0000313" key="2">
    <source>
        <dbReference type="Proteomes" id="UP000410492"/>
    </source>
</evidence>
<evidence type="ECO:0000313" key="1">
    <source>
        <dbReference type="EMBL" id="VEN53668.1"/>
    </source>
</evidence>
<name>A0A653D0L1_CALMS</name>
<reference evidence="1 2" key="1">
    <citation type="submission" date="2019-01" db="EMBL/GenBank/DDBJ databases">
        <authorList>
            <person name="Sayadi A."/>
        </authorList>
    </citation>
    <scope>NUCLEOTIDE SEQUENCE [LARGE SCALE GENOMIC DNA]</scope>
</reference>
<organism evidence="1 2">
    <name type="scientific">Callosobruchus maculatus</name>
    <name type="common">Southern cowpea weevil</name>
    <name type="synonym">Pulse bruchid</name>
    <dbReference type="NCBI Taxonomy" id="64391"/>
    <lineage>
        <taxon>Eukaryota</taxon>
        <taxon>Metazoa</taxon>
        <taxon>Ecdysozoa</taxon>
        <taxon>Arthropoda</taxon>
        <taxon>Hexapoda</taxon>
        <taxon>Insecta</taxon>
        <taxon>Pterygota</taxon>
        <taxon>Neoptera</taxon>
        <taxon>Endopterygota</taxon>
        <taxon>Coleoptera</taxon>
        <taxon>Polyphaga</taxon>
        <taxon>Cucujiformia</taxon>
        <taxon>Chrysomeloidea</taxon>
        <taxon>Chrysomelidae</taxon>
        <taxon>Bruchinae</taxon>
        <taxon>Bruchini</taxon>
        <taxon>Callosobruchus</taxon>
    </lineage>
</organism>
<sequence length="121" mass="14085">MFQRCIWVKTFNLPESSACNRQILWESFSAVHLVLVLSLTHLKKKLSFLAFSCLIDILLLLTHPKYSRPFVPFLRPDVDYQTFHHFSGALPIKKAYIVTNRVGTVFQSKKLSQVMINMTRK</sequence>
<accession>A0A653D0L1</accession>
<protein>
    <submittedName>
        <fullName evidence="1">Uncharacterized protein</fullName>
    </submittedName>
</protein>
<dbReference type="AlphaFoldDB" id="A0A653D0L1"/>